<proteinExistence type="predicted"/>
<evidence type="ECO:0000313" key="4">
    <source>
        <dbReference type="Proteomes" id="UP001151287"/>
    </source>
</evidence>
<feature type="domain" description="NAD-dependent epimerase/dehydratase" evidence="2">
    <location>
        <begin position="10"/>
        <end position="251"/>
    </location>
</feature>
<accession>A0A9Q0C3M5</accession>
<evidence type="ECO:0000259" key="2">
    <source>
        <dbReference type="Pfam" id="PF01370"/>
    </source>
</evidence>
<dbReference type="PANTHER" id="PTHR10366:SF349">
    <property type="entry name" value="OS01G0828100 PROTEIN"/>
    <property type="match status" value="1"/>
</dbReference>
<reference evidence="3" key="1">
    <citation type="journal article" date="2022" name="Cell">
        <title>Repeat-based holocentromeres influence genome architecture and karyotype evolution.</title>
        <authorList>
            <person name="Hofstatter P.G."/>
            <person name="Thangavel G."/>
            <person name="Lux T."/>
            <person name="Neumann P."/>
            <person name="Vondrak T."/>
            <person name="Novak P."/>
            <person name="Zhang M."/>
            <person name="Costa L."/>
            <person name="Castellani M."/>
            <person name="Scott A."/>
            <person name="Toegelov H."/>
            <person name="Fuchs J."/>
            <person name="Mata-Sucre Y."/>
            <person name="Dias Y."/>
            <person name="Vanzela A.L.L."/>
            <person name="Huettel B."/>
            <person name="Almeida C.C.S."/>
            <person name="Simkova H."/>
            <person name="Souza G."/>
            <person name="Pedrosa-Harand A."/>
            <person name="Macas J."/>
            <person name="Mayer K.F.X."/>
            <person name="Houben A."/>
            <person name="Marques A."/>
        </authorList>
    </citation>
    <scope>NUCLEOTIDE SEQUENCE</scope>
    <source>
        <strain evidence="3">RhyBre1mFocal</strain>
    </source>
</reference>
<organism evidence="3 4">
    <name type="scientific">Rhynchospora breviuscula</name>
    <dbReference type="NCBI Taxonomy" id="2022672"/>
    <lineage>
        <taxon>Eukaryota</taxon>
        <taxon>Viridiplantae</taxon>
        <taxon>Streptophyta</taxon>
        <taxon>Embryophyta</taxon>
        <taxon>Tracheophyta</taxon>
        <taxon>Spermatophyta</taxon>
        <taxon>Magnoliopsida</taxon>
        <taxon>Liliopsida</taxon>
        <taxon>Poales</taxon>
        <taxon>Cyperaceae</taxon>
        <taxon>Cyperoideae</taxon>
        <taxon>Rhynchosporeae</taxon>
        <taxon>Rhynchospora</taxon>
    </lineage>
</organism>
<dbReference type="Proteomes" id="UP001151287">
    <property type="component" value="Unassembled WGS sequence"/>
</dbReference>
<protein>
    <recommendedName>
        <fullName evidence="2">NAD-dependent epimerase/dehydratase domain-containing protein</fullName>
    </recommendedName>
</protein>
<dbReference type="CDD" id="cd08958">
    <property type="entry name" value="FR_SDR_e"/>
    <property type="match status" value="1"/>
</dbReference>
<gene>
    <name evidence="3" type="ORF">LUZ63_018061</name>
</gene>
<dbReference type="AlphaFoldDB" id="A0A9Q0C3M5"/>
<dbReference type="InterPro" id="IPR050425">
    <property type="entry name" value="NAD(P)_dehydrat-like"/>
</dbReference>
<dbReference type="InterPro" id="IPR036291">
    <property type="entry name" value="NAD(P)-bd_dom_sf"/>
</dbReference>
<dbReference type="EMBL" id="JAMQYH010000005">
    <property type="protein sequence ID" value="KAJ1686671.1"/>
    <property type="molecule type" value="Genomic_DNA"/>
</dbReference>
<comment type="caution">
    <text evidence="3">The sequence shown here is derived from an EMBL/GenBank/DDBJ whole genome shotgun (WGS) entry which is preliminary data.</text>
</comment>
<dbReference type="PANTHER" id="PTHR10366">
    <property type="entry name" value="NAD DEPENDENT EPIMERASE/DEHYDRATASE"/>
    <property type="match status" value="1"/>
</dbReference>
<evidence type="ECO:0000313" key="3">
    <source>
        <dbReference type="EMBL" id="KAJ1686671.1"/>
    </source>
</evidence>
<dbReference type="GO" id="GO:0016616">
    <property type="term" value="F:oxidoreductase activity, acting on the CH-OH group of donors, NAD or NADP as acceptor"/>
    <property type="evidence" value="ECO:0007669"/>
    <property type="project" value="TreeGrafter"/>
</dbReference>
<dbReference type="Gene3D" id="3.40.50.720">
    <property type="entry name" value="NAD(P)-binding Rossmann-like Domain"/>
    <property type="match status" value="1"/>
</dbReference>
<name>A0A9Q0C3M5_9POAL</name>
<keyword evidence="4" id="KW-1185">Reference proteome</keyword>
<keyword evidence="1" id="KW-0560">Oxidoreductase</keyword>
<dbReference type="FunFam" id="3.40.50.720:FF:000085">
    <property type="entry name" value="Dihydroflavonol reductase"/>
    <property type="match status" value="1"/>
</dbReference>
<sequence>MATKEQSKVVCVTGASGFIGSWLVRDLLERGYTVHATVQNLDDDGETKHLQVIDGAASHLHLFQIDLLDPTSIYNAIKGTNGVFHLASPFVLNAKDPQKDIVELAVQGTLNVLRAAKDCDIKRVMLTSSTVAMAPNPHWPVDAVIMEDCWADVETLEKNELWYNLSKTLSEKAAWDFAEKECLETVVINPGMVLGPVLPSSLGTSIKALVNVLQGVQLDTMLDLKNLFIGCVDVRDVTRGMILLYENPSAKGRHLCEESIIRWADFVDKVAELFPEYPIKRALEDKQTWLVRAEKPSKKLINLGLEFTSIDKSLRDTVESLKSKGLI</sequence>
<dbReference type="OrthoDB" id="2735536at2759"/>
<dbReference type="InterPro" id="IPR001509">
    <property type="entry name" value="Epimerase_deHydtase"/>
</dbReference>
<dbReference type="Pfam" id="PF01370">
    <property type="entry name" value="Epimerase"/>
    <property type="match status" value="1"/>
</dbReference>
<dbReference type="SUPFAM" id="SSF51735">
    <property type="entry name" value="NAD(P)-binding Rossmann-fold domains"/>
    <property type="match status" value="1"/>
</dbReference>
<evidence type="ECO:0000256" key="1">
    <source>
        <dbReference type="ARBA" id="ARBA00023002"/>
    </source>
</evidence>